<comment type="caution">
    <text evidence="4">The sequence shown here is derived from an EMBL/GenBank/DDBJ whole genome shotgun (WGS) entry which is preliminary data.</text>
</comment>
<evidence type="ECO:0000256" key="2">
    <source>
        <dbReference type="SAM" id="SignalP"/>
    </source>
</evidence>
<dbReference type="AlphaFoldDB" id="A0A177UF47"/>
<evidence type="ECO:0000313" key="3">
    <source>
        <dbReference type="EMBL" id="CAD6947313.1"/>
    </source>
</evidence>
<accession>A0A177UF47</accession>
<sequence length="182" mass="20029">MRASQALLVLIGCTLVAGQPINQDHLKQPAETLRDLKEIKSADVATVAARFVFDHFGNSPGENMAQEKRPYLYLTDRKKQALDVVANDLSATADLVKKSTKFSFSDKDFFEMSSNDAGVQWGRSVPATKDDKRHATSKVSQADSTEVKRDHKVDLSHGLRPGPIGTLFRGFGMSHNGDGKPW</sequence>
<gene>
    <name evidence="4" type="ORF">A4X03_0g2466</name>
    <name evidence="3" type="ORF">JKIAZH3_G378</name>
</gene>
<feature type="region of interest" description="Disordered" evidence="1">
    <location>
        <begin position="121"/>
        <end position="159"/>
    </location>
</feature>
<name>A0A177UF47_9BASI</name>
<evidence type="ECO:0000313" key="6">
    <source>
        <dbReference type="Proteomes" id="UP000836402"/>
    </source>
</evidence>
<reference evidence="4" key="2">
    <citation type="journal article" date="2019" name="IMA Fungus">
        <title>Genome sequencing and comparison of five Tilletia species to identify candidate genes for the detection of regulated species infecting wheat.</title>
        <authorList>
            <person name="Nguyen H.D.T."/>
            <person name="Sultana T."/>
            <person name="Kesanakurti P."/>
            <person name="Hambleton S."/>
        </authorList>
    </citation>
    <scope>NUCLEOTIDE SEQUENCE</scope>
    <source>
        <strain evidence="4">DAOMC 238032</strain>
    </source>
</reference>
<dbReference type="Proteomes" id="UP000836402">
    <property type="component" value="Unassembled WGS sequence"/>
</dbReference>
<keyword evidence="6" id="KW-1185">Reference proteome</keyword>
<proteinExistence type="predicted"/>
<feature type="chain" id="PRO_5043433478" evidence="2">
    <location>
        <begin position="19"/>
        <end position="182"/>
    </location>
</feature>
<evidence type="ECO:0000313" key="4">
    <source>
        <dbReference type="EMBL" id="KAE8262420.1"/>
    </source>
</evidence>
<protein>
    <submittedName>
        <fullName evidence="4">Uncharacterized protein</fullName>
    </submittedName>
</protein>
<organism evidence="4 5">
    <name type="scientific">Tilletia caries</name>
    <name type="common">wheat bunt fungus</name>
    <dbReference type="NCBI Taxonomy" id="13290"/>
    <lineage>
        <taxon>Eukaryota</taxon>
        <taxon>Fungi</taxon>
        <taxon>Dikarya</taxon>
        <taxon>Basidiomycota</taxon>
        <taxon>Ustilaginomycotina</taxon>
        <taxon>Exobasidiomycetes</taxon>
        <taxon>Tilletiales</taxon>
        <taxon>Tilletiaceae</taxon>
        <taxon>Tilletia</taxon>
    </lineage>
</organism>
<dbReference type="Proteomes" id="UP000077671">
    <property type="component" value="Unassembled WGS sequence"/>
</dbReference>
<feature type="signal peptide" evidence="2">
    <location>
        <begin position="1"/>
        <end position="18"/>
    </location>
</feature>
<reference evidence="3" key="3">
    <citation type="submission" date="2020-10" db="EMBL/GenBank/DDBJ databases">
        <authorList>
            <person name="Sedaghatjoo S."/>
        </authorList>
    </citation>
    <scope>NUCLEOTIDE SEQUENCE</scope>
    <source>
        <strain evidence="3">AZH3</strain>
    </source>
</reference>
<evidence type="ECO:0000256" key="1">
    <source>
        <dbReference type="SAM" id="MobiDB-lite"/>
    </source>
</evidence>
<reference evidence="4" key="1">
    <citation type="submission" date="2016-04" db="EMBL/GenBank/DDBJ databases">
        <authorList>
            <person name="Nguyen H.D."/>
            <person name="Kesanakurti P."/>
            <person name="Cullis J."/>
            <person name="Levesque C.A."/>
            <person name="Hambleton S."/>
        </authorList>
    </citation>
    <scope>NUCLEOTIDE SEQUENCE</scope>
    <source>
        <strain evidence="4">DAOMC 238032</strain>
    </source>
</reference>
<evidence type="ECO:0000313" key="5">
    <source>
        <dbReference type="Proteomes" id="UP000077671"/>
    </source>
</evidence>
<dbReference type="EMBL" id="CAJHJG010005073">
    <property type="protein sequence ID" value="CAD6947313.1"/>
    <property type="molecule type" value="Genomic_DNA"/>
</dbReference>
<dbReference type="EMBL" id="LWDD02000240">
    <property type="protein sequence ID" value="KAE8262420.1"/>
    <property type="molecule type" value="Genomic_DNA"/>
</dbReference>
<feature type="compositionally biased region" description="Basic and acidic residues" evidence="1">
    <location>
        <begin position="145"/>
        <end position="157"/>
    </location>
</feature>
<keyword evidence="2" id="KW-0732">Signal</keyword>